<dbReference type="Proteomes" id="UP000187406">
    <property type="component" value="Unassembled WGS sequence"/>
</dbReference>
<organism evidence="5 6">
    <name type="scientific">Cephalotus follicularis</name>
    <name type="common">Albany pitcher plant</name>
    <dbReference type="NCBI Taxonomy" id="3775"/>
    <lineage>
        <taxon>Eukaryota</taxon>
        <taxon>Viridiplantae</taxon>
        <taxon>Streptophyta</taxon>
        <taxon>Embryophyta</taxon>
        <taxon>Tracheophyta</taxon>
        <taxon>Spermatophyta</taxon>
        <taxon>Magnoliopsida</taxon>
        <taxon>eudicotyledons</taxon>
        <taxon>Gunneridae</taxon>
        <taxon>Pentapetalae</taxon>
        <taxon>rosids</taxon>
        <taxon>fabids</taxon>
        <taxon>Oxalidales</taxon>
        <taxon>Cephalotaceae</taxon>
        <taxon>Cephalotus</taxon>
    </lineage>
</organism>
<dbReference type="InterPro" id="IPR018256">
    <property type="entry name" value="Ribosomal_eL13_CS"/>
</dbReference>
<dbReference type="InterPro" id="IPR001380">
    <property type="entry name" value="Ribosomal_eL13"/>
</dbReference>
<dbReference type="PANTHER" id="PTHR11722">
    <property type="entry name" value="60S RIBOSOMAL PROTEIN L13"/>
    <property type="match status" value="1"/>
</dbReference>
<comment type="similarity">
    <text evidence="1 4">Belongs to the eukaryotic ribosomal protein eL13 family.</text>
</comment>
<evidence type="ECO:0000313" key="6">
    <source>
        <dbReference type="Proteomes" id="UP000187406"/>
    </source>
</evidence>
<evidence type="ECO:0000256" key="1">
    <source>
        <dbReference type="ARBA" id="ARBA00005640"/>
    </source>
</evidence>
<dbReference type="STRING" id="3775.A0A1Q3CH90"/>
<proteinExistence type="inferred from homology"/>
<dbReference type="Pfam" id="PF01294">
    <property type="entry name" value="Ribosomal_L13e"/>
    <property type="match status" value="1"/>
</dbReference>
<dbReference type="GO" id="GO:0003735">
    <property type="term" value="F:structural constituent of ribosome"/>
    <property type="evidence" value="ECO:0007669"/>
    <property type="project" value="InterPro"/>
</dbReference>
<dbReference type="GO" id="GO:0003723">
    <property type="term" value="F:RNA binding"/>
    <property type="evidence" value="ECO:0007669"/>
    <property type="project" value="TreeGrafter"/>
</dbReference>
<comment type="caution">
    <text evidence="5">The sequence shown here is derived from an EMBL/GenBank/DDBJ whole genome shotgun (WGS) entry which is preliminary data.</text>
</comment>
<dbReference type="InParanoid" id="A0A1Q3CH90"/>
<dbReference type="HAMAP" id="MF_00499">
    <property type="entry name" value="Ribosomal_eL13"/>
    <property type="match status" value="1"/>
</dbReference>
<reference evidence="6" key="1">
    <citation type="submission" date="2016-04" db="EMBL/GenBank/DDBJ databases">
        <title>Cephalotus genome sequencing.</title>
        <authorList>
            <person name="Fukushima K."/>
            <person name="Hasebe M."/>
            <person name="Fang X."/>
        </authorList>
    </citation>
    <scope>NUCLEOTIDE SEQUENCE [LARGE SCALE GENOMIC DNA]</scope>
    <source>
        <strain evidence="6">cv. St1</strain>
    </source>
</reference>
<evidence type="ECO:0000313" key="5">
    <source>
        <dbReference type="EMBL" id="GAV79620.1"/>
    </source>
</evidence>
<evidence type="ECO:0000256" key="2">
    <source>
        <dbReference type="ARBA" id="ARBA00022980"/>
    </source>
</evidence>
<protein>
    <recommendedName>
        <fullName evidence="4">60S ribosomal protein L13</fullName>
    </recommendedName>
</protein>
<evidence type="ECO:0000256" key="3">
    <source>
        <dbReference type="ARBA" id="ARBA00023274"/>
    </source>
</evidence>
<accession>A0A1Q3CH90</accession>
<keyword evidence="2 4" id="KW-0689">Ribosomal protein</keyword>
<dbReference type="AlphaFoldDB" id="A0A1Q3CH90"/>
<evidence type="ECO:0000256" key="4">
    <source>
        <dbReference type="RuleBase" id="RU000572"/>
    </source>
</evidence>
<dbReference type="PANTHER" id="PTHR11722:SF0">
    <property type="entry name" value="LARGE RIBOSOMAL SUBUNIT PROTEIN EL13"/>
    <property type="match status" value="1"/>
</dbReference>
<dbReference type="GO" id="GO:0022625">
    <property type="term" value="C:cytosolic large ribosomal subunit"/>
    <property type="evidence" value="ECO:0007669"/>
    <property type="project" value="TreeGrafter"/>
</dbReference>
<feature type="non-terminal residue" evidence="5">
    <location>
        <position position="205"/>
    </location>
</feature>
<dbReference type="OrthoDB" id="10264538at2759"/>
<dbReference type="Gene3D" id="1.20.5.110">
    <property type="match status" value="1"/>
</dbReference>
<name>A0A1Q3CH90_CEPFO</name>
<dbReference type="EMBL" id="BDDD01002009">
    <property type="protein sequence ID" value="GAV79620.1"/>
    <property type="molecule type" value="Genomic_DNA"/>
</dbReference>
<sequence length="205" mass="23767">MVKHNNVVPNGHFRKHWQNYVKTCFNQTARKTTRRIARPTKAVKIFPRPIACPLHPVVHGQTLKYNMKERAGKGFTLEELKSAGIPKKLAFTIGISVDHRGKNRSLESLQANVWRLKTYKGKFVFFPRRALTFKASDSSPEELATVTQVWVYMPIVREKPFVDLVKFTEEMNSLKAYNKLRVEWMNELHVGARMKKAAEAEKEEK</sequence>
<dbReference type="PROSITE" id="PS01104">
    <property type="entry name" value="RIBOSOMAL_L13E"/>
    <property type="match status" value="1"/>
</dbReference>
<dbReference type="GO" id="GO:0006412">
    <property type="term" value="P:translation"/>
    <property type="evidence" value="ECO:0007669"/>
    <property type="project" value="InterPro"/>
</dbReference>
<keyword evidence="3 4" id="KW-0687">Ribonucleoprotein</keyword>
<gene>
    <name evidence="5" type="ORF">CFOL_v3_23084</name>
</gene>
<keyword evidence="6" id="KW-1185">Reference proteome</keyword>